<evidence type="ECO:0000313" key="7">
    <source>
        <dbReference type="Proteomes" id="UP000295706"/>
    </source>
</evidence>
<feature type="domain" description="Glycosyltransferase 2-like" evidence="5">
    <location>
        <begin position="5"/>
        <end position="112"/>
    </location>
</feature>
<keyword evidence="4" id="KW-0472">Membrane</keyword>
<gene>
    <name evidence="6" type="ORF">EZE20_22745</name>
</gene>
<evidence type="ECO:0000259" key="5">
    <source>
        <dbReference type="Pfam" id="PF00535"/>
    </source>
</evidence>
<accession>A0A4R4JV93</accession>
<evidence type="ECO:0000313" key="6">
    <source>
        <dbReference type="EMBL" id="TDB58644.1"/>
    </source>
</evidence>
<dbReference type="Gene3D" id="3.90.550.10">
    <property type="entry name" value="Spore Coat Polysaccharide Biosynthesis Protein SpsA, Chain A"/>
    <property type="match status" value="1"/>
</dbReference>
<evidence type="ECO:0000256" key="3">
    <source>
        <dbReference type="ARBA" id="ARBA00022679"/>
    </source>
</evidence>
<keyword evidence="2" id="KW-0328">Glycosyltransferase</keyword>
<comment type="caution">
    <text evidence="6">The sequence shown here is derived from an EMBL/GenBank/DDBJ whole genome shotgun (WGS) entry which is preliminary data.</text>
</comment>
<dbReference type="GO" id="GO:0016757">
    <property type="term" value="F:glycosyltransferase activity"/>
    <property type="evidence" value="ECO:0007669"/>
    <property type="project" value="UniProtKB-KW"/>
</dbReference>
<evidence type="ECO:0000256" key="1">
    <source>
        <dbReference type="ARBA" id="ARBA00006739"/>
    </source>
</evidence>
<evidence type="ECO:0000256" key="2">
    <source>
        <dbReference type="ARBA" id="ARBA00022676"/>
    </source>
</evidence>
<dbReference type="EMBL" id="SMJU01000022">
    <property type="protein sequence ID" value="TDB58644.1"/>
    <property type="molecule type" value="Genomic_DNA"/>
</dbReference>
<organism evidence="6 7">
    <name type="scientific">Arundinibacter roseus</name>
    <dbReference type="NCBI Taxonomy" id="2070510"/>
    <lineage>
        <taxon>Bacteria</taxon>
        <taxon>Pseudomonadati</taxon>
        <taxon>Bacteroidota</taxon>
        <taxon>Cytophagia</taxon>
        <taxon>Cytophagales</taxon>
        <taxon>Spirosomataceae</taxon>
        <taxon>Arundinibacter</taxon>
    </lineage>
</organism>
<keyword evidence="3 6" id="KW-0808">Transferase</keyword>
<evidence type="ECO:0000256" key="4">
    <source>
        <dbReference type="SAM" id="Phobius"/>
    </source>
</evidence>
<feature type="transmembrane region" description="Helical" evidence="4">
    <location>
        <begin position="263"/>
        <end position="282"/>
    </location>
</feature>
<dbReference type="Proteomes" id="UP000295706">
    <property type="component" value="Unassembled WGS sequence"/>
</dbReference>
<keyword evidence="4" id="KW-1133">Transmembrane helix</keyword>
<dbReference type="PANTHER" id="PTHR43179:SF12">
    <property type="entry name" value="GALACTOFURANOSYLTRANSFERASE GLFT2"/>
    <property type="match status" value="1"/>
</dbReference>
<dbReference type="AlphaFoldDB" id="A0A4R4JV93"/>
<name>A0A4R4JV93_9BACT</name>
<proteinExistence type="inferred from homology"/>
<sequence>MKIAIVFPIFNGLEFTKVCLKNLKTCLKDNDLNNTYDIIIINDGSTDESSSWITKNYPEIILIQGNGNLWWSEGMNYGLNYSFNVLRVDFVLCWNNDIIADINYFKNLNYELSLLKENEFLCSKIYYKINTNYDKKLIFAAGCGFNKNTGKITIYGNGQDNNSIYEAKRYVDWSGGMGMLISQKLFSLNGLFNSTQFPQYKGDADYCLRGKELGFKLKFCPNLEIYNDAKNSGINNNYNDINNLINLLSSRRSIYNLRLNYNFYARHCGILGFISGFSLTYLRYLKLVLRAIFYTI</sequence>
<dbReference type="RefSeq" id="WP_132122108.1">
    <property type="nucleotide sequence ID" value="NZ_SMJU01000022.1"/>
</dbReference>
<dbReference type="InterPro" id="IPR001173">
    <property type="entry name" value="Glyco_trans_2-like"/>
</dbReference>
<keyword evidence="7" id="KW-1185">Reference proteome</keyword>
<reference evidence="6 7" key="1">
    <citation type="submission" date="2019-02" db="EMBL/GenBank/DDBJ databases">
        <title>Arundinibacter roseus gen. nov., sp. nov., a new member of the family Cytophagaceae.</title>
        <authorList>
            <person name="Szuroczki S."/>
            <person name="Khayer B."/>
            <person name="Sproer C."/>
            <person name="Toumi M."/>
            <person name="Szabo A."/>
            <person name="Felfoldi T."/>
            <person name="Schumann P."/>
            <person name="Toth E."/>
        </authorList>
    </citation>
    <scope>NUCLEOTIDE SEQUENCE [LARGE SCALE GENOMIC DNA]</scope>
    <source>
        <strain evidence="6 7">DMA-k-7a</strain>
    </source>
</reference>
<comment type="similarity">
    <text evidence="1">Belongs to the glycosyltransferase 2 family.</text>
</comment>
<dbReference type="PANTHER" id="PTHR43179">
    <property type="entry name" value="RHAMNOSYLTRANSFERASE WBBL"/>
    <property type="match status" value="1"/>
</dbReference>
<dbReference type="Pfam" id="PF00535">
    <property type="entry name" value="Glycos_transf_2"/>
    <property type="match status" value="1"/>
</dbReference>
<dbReference type="OrthoDB" id="9771846at2"/>
<protein>
    <submittedName>
        <fullName evidence="6">Glycosyltransferase family 2 protein</fullName>
    </submittedName>
</protein>
<dbReference type="SUPFAM" id="SSF53448">
    <property type="entry name" value="Nucleotide-diphospho-sugar transferases"/>
    <property type="match status" value="1"/>
</dbReference>
<dbReference type="InterPro" id="IPR029044">
    <property type="entry name" value="Nucleotide-diphossugar_trans"/>
</dbReference>
<keyword evidence="4" id="KW-0812">Transmembrane</keyword>